<dbReference type="Proteomes" id="UP000275368">
    <property type="component" value="Chromosome"/>
</dbReference>
<reference evidence="1 2" key="1">
    <citation type="submission" date="2018-11" db="EMBL/GenBank/DDBJ databases">
        <title>Complete genome sequence of Paenibacillus baekrokdamisoli strain KCTC 33723.</title>
        <authorList>
            <person name="Kang S.W."/>
            <person name="Lee K.C."/>
            <person name="Kim K.K."/>
            <person name="Kim J.S."/>
            <person name="Kim D.S."/>
            <person name="Ko S.H."/>
            <person name="Yang S.H."/>
            <person name="Lee J.S."/>
        </authorList>
    </citation>
    <scope>NUCLEOTIDE SEQUENCE [LARGE SCALE GENOMIC DNA]</scope>
    <source>
        <strain evidence="1 2">KCTC 33723</strain>
    </source>
</reference>
<organism evidence="1 2">
    <name type="scientific">Paenibacillus baekrokdamisoli</name>
    <dbReference type="NCBI Taxonomy" id="1712516"/>
    <lineage>
        <taxon>Bacteria</taxon>
        <taxon>Bacillati</taxon>
        <taxon>Bacillota</taxon>
        <taxon>Bacilli</taxon>
        <taxon>Bacillales</taxon>
        <taxon>Paenibacillaceae</taxon>
        <taxon>Paenibacillus</taxon>
    </lineage>
</organism>
<dbReference type="EMBL" id="AP019308">
    <property type="protein sequence ID" value="BBH24337.1"/>
    <property type="molecule type" value="Genomic_DNA"/>
</dbReference>
<dbReference type="Pfam" id="PF13671">
    <property type="entry name" value="AAA_33"/>
    <property type="match status" value="1"/>
</dbReference>
<dbReference type="PANTHER" id="PTHR37807:SF3">
    <property type="entry name" value="OS07G0160300 PROTEIN"/>
    <property type="match status" value="1"/>
</dbReference>
<dbReference type="InterPro" id="IPR027417">
    <property type="entry name" value="P-loop_NTPase"/>
</dbReference>
<evidence type="ECO:0000313" key="2">
    <source>
        <dbReference type="Proteomes" id="UP000275368"/>
    </source>
</evidence>
<sequence>MFFLQMSGYPGSGKSTLAKAISKKTGAIVVDHDIVKSALLESMKSLESNIDPRVAGIASYDIDWSLVDYYLSESRSVILDSPCLYTDLLDKGTEIGD</sequence>
<proteinExistence type="predicted"/>
<accession>A0A3G9IZH3</accession>
<dbReference type="Gene3D" id="3.40.50.300">
    <property type="entry name" value="P-loop containing nucleotide triphosphate hydrolases"/>
    <property type="match status" value="1"/>
</dbReference>
<keyword evidence="2" id="KW-1185">Reference proteome</keyword>
<dbReference type="SUPFAM" id="SSF52540">
    <property type="entry name" value="P-loop containing nucleoside triphosphate hydrolases"/>
    <property type="match status" value="1"/>
</dbReference>
<gene>
    <name evidence="1" type="ORF">Back11_56820</name>
</gene>
<name>A0A3G9IZH3_9BACL</name>
<evidence type="ECO:0000313" key="1">
    <source>
        <dbReference type="EMBL" id="BBH24337.1"/>
    </source>
</evidence>
<dbReference type="PANTHER" id="PTHR37807">
    <property type="entry name" value="OS07G0160300 PROTEIN"/>
    <property type="match status" value="1"/>
</dbReference>
<protein>
    <submittedName>
        <fullName evidence="1">Uncharacterized protein</fullName>
    </submittedName>
</protein>
<dbReference type="KEGG" id="pbk:Back11_56820"/>
<dbReference type="AlphaFoldDB" id="A0A3G9IZH3"/>